<keyword evidence="2" id="KW-0560">Oxidoreductase</keyword>
<dbReference type="RefSeq" id="XP_066699911.1">
    <property type="nucleotide sequence ID" value="XM_066843799.1"/>
</dbReference>
<proteinExistence type="inferred from homology"/>
<organism evidence="4 5">
    <name type="scientific">Apiospora aurea</name>
    <dbReference type="NCBI Taxonomy" id="335848"/>
    <lineage>
        <taxon>Eukaryota</taxon>
        <taxon>Fungi</taxon>
        <taxon>Dikarya</taxon>
        <taxon>Ascomycota</taxon>
        <taxon>Pezizomycotina</taxon>
        <taxon>Sordariomycetes</taxon>
        <taxon>Xylariomycetidae</taxon>
        <taxon>Amphisphaeriales</taxon>
        <taxon>Apiosporaceae</taxon>
        <taxon>Apiospora</taxon>
    </lineage>
</organism>
<dbReference type="Proteomes" id="UP001391051">
    <property type="component" value="Unassembled WGS sequence"/>
</dbReference>
<dbReference type="InterPro" id="IPR036291">
    <property type="entry name" value="NAD(P)-bd_dom_sf"/>
</dbReference>
<sequence>MATEKPQQKLSLGRVVVIGGCGFLGHHVVNLLLRSWSCSHVCVLDMQCTKNRRPDSDGVEYVDANITDSDQLVKEFARIKPDVVIHTASPPAQGSGNVSHDLFRRVNIEGTRNVVTACQQTGVKALVFTSSASIMSDNVNDLINANETYPIIRGKMQSEYYSETKAEAESITLAANRSETAPNLLTASIRPSGIFGEGDMQAIYHMVNIYEQGKHNVQIGENHNLFDFTYVENVAHAHLLAARALLVTAAAETQPLDHERVDGEAFLVTNGQPVYFWDFTRAVWHAAGSDKGPGSAWVMARETGLMLGFLSEVYFGLVRKPATFNRQRIIYSCMTRYYDITKARRRLGYEPLVGLDVGVKRAVAWTLEQKKKERKA</sequence>
<dbReference type="InterPro" id="IPR002225">
    <property type="entry name" value="3Beta_OHSteriod_DH/Estase"/>
</dbReference>
<dbReference type="PANTHER" id="PTHR43245:SF51">
    <property type="entry name" value="SHORT CHAIN DEHYDROGENASE_REDUCTASE FAMILY 42E, MEMBER 2"/>
    <property type="match status" value="1"/>
</dbReference>
<evidence type="ECO:0000256" key="1">
    <source>
        <dbReference type="ARBA" id="ARBA00009219"/>
    </source>
</evidence>
<dbReference type="Pfam" id="PF01073">
    <property type="entry name" value="3Beta_HSD"/>
    <property type="match status" value="1"/>
</dbReference>
<dbReference type="PANTHER" id="PTHR43245">
    <property type="entry name" value="BIFUNCTIONAL POLYMYXIN RESISTANCE PROTEIN ARNA"/>
    <property type="match status" value="1"/>
</dbReference>
<dbReference type="GeneID" id="92076861"/>
<name>A0ABR1QCZ1_9PEZI</name>
<accession>A0ABR1QCZ1</accession>
<gene>
    <name evidence="4" type="ORF">PG986_007577</name>
</gene>
<evidence type="ECO:0000313" key="5">
    <source>
        <dbReference type="Proteomes" id="UP001391051"/>
    </source>
</evidence>
<reference evidence="4 5" key="1">
    <citation type="submission" date="2023-01" db="EMBL/GenBank/DDBJ databases">
        <title>Analysis of 21 Apiospora genomes using comparative genomics revels a genus with tremendous synthesis potential of carbohydrate active enzymes and secondary metabolites.</title>
        <authorList>
            <person name="Sorensen T."/>
        </authorList>
    </citation>
    <scope>NUCLEOTIDE SEQUENCE [LARGE SCALE GENOMIC DNA]</scope>
    <source>
        <strain evidence="4 5">CBS 24483</strain>
    </source>
</reference>
<evidence type="ECO:0000313" key="4">
    <source>
        <dbReference type="EMBL" id="KAK7951849.1"/>
    </source>
</evidence>
<comment type="similarity">
    <text evidence="1">Belongs to the 3-beta-HSD family.</text>
</comment>
<dbReference type="InterPro" id="IPR050177">
    <property type="entry name" value="Lipid_A_modif_metabolic_enz"/>
</dbReference>
<feature type="domain" description="3-beta hydroxysteroid dehydrogenase/isomerase" evidence="3">
    <location>
        <begin position="16"/>
        <end position="291"/>
    </location>
</feature>
<dbReference type="EMBL" id="JAQQWE010000005">
    <property type="protein sequence ID" value="KAK7951849.1"/>
    <property type="molecule type" value="Genomic_DNA"/>
</dbReference>
<keyword evidence="5" id="KW-1185">Reference proteome</keyword>
<comment type="caution">
    <text evidence="4">The sequence shown here is derived from an EMBL/GenBank/DDBJ whole genome shotgun (WGS) entry which is preliminary data.</text>
</comment>
<evidence type="ECO:0000256" key="2">
    <source>
        <dbReference type="ARBA" id="ARBA00023002"/>
    </source>
</evidence>
<dbReference type="Gene3D" id="3.40.50.720">
    <property type="entry name" value="NAD(P)-binding Rossmann-like Domain"/>
    <property type="match status" value="1"/>
</dbReference>
<dbReference type="SUPFAM" id="SSF51735">
    <property type="entry name" value="NAD(P)-binding Rossmann-fold domains"/>
    <property type="match status" value="1"/>
</dbReference>
<evidence type="ECO:0000259" key="3">
    <source>
        <dbReference type="Pfam" id="PF01073"/>
    </source>
</evidence>
<protein>
    <submittedName>
        <fullName evidence="4">C-3 sterol dehydrogenase c-4 decarboxylase</fullName>
    </submittedName>
</protein>